<dbReference type="EMBL" id="VFOQ01000001">
    <property type="protein sequence ID" value="TQL61164.1"/>
    <property type="molecule type" value="Genomic_DNA"/>
</dbReference>
<dbReference type="InterPro" id="IPR051781">
    <property type="entry name" value="Metallo-dep_Hydrolase"/>
</dbReference>
<dbReference type="PANTHER" id="PTHR43135">
    <property type="entry name" value="ALPHA-D-RIBOSE 1-METHYLPHOSPHONATE 5-TRIPHOSPHATE DIPHOSPHATASE"/>
    <property type="match status" value="1"/>
</dbReference>
<protein>
    <submittedName>
        <fullName evidence="2">Imidazolonepropionase-like amidohydrolase</fullName>
    </submittedName>
</protein>
<name>A0A542ZLD7_9MICO</name>
<dbReference type="Pfam" id="PF01979">
    <property type="entry name" value="Amidohydro_1"/>
    <property type="match status" value="1"/>
</dbReference>
<keyword evidence="3" id="KW-1185">Reference proteome</keyword>
<proteinExistence type="predicted"/>
<dbReference type="InterPro" id="IPR011059">
    <property type="entry name" value="Metal-dep_hydrolase_composite"/>
</dbReference>
<dbReference type="Proteomes" id="UP000319514">
    <property type="component" value="Unassembled WGS sequence"/>
</dbReference>
<gene>
    <name evidence="2" type="ORF">FB474_2569</name>
</gene>
<dbReference type="Gene3D" id="3.20.20.140">
    <property type="entry name" value="Metal-dependent hydrolases"/>
    <property type="match status" value="1"/>
</dbReference>
<dbReference type="InterPro" id="IPR032466">
    <property type="entry name" value="Metal_Hydrolase"/>
</dbReference>
<keyword evidence="2" id="KW-0378">Hydrolase</keyword>
<feature type="domain" description="Amidohydrolase-related" evidence="1">
    <location>
        <begin position="47"/>
        <end position="361"/>
    </location>
</feature>
<dbReference type="OrthoDB" id="3451205at2"/>
<evidence type="ECO:0000313" key="3">
    <source>
        <dbReference type="Proteomes" id="UP000319514"/>
    </source>
</evidence>
<sequence length="362" mass="38803">MSAPVLHVRGQVLVGPEEVRDEVWVVDGRLSYVAPQAGTDVQTVSGWVLPGLVDAHCHVGLDAHGAVDEATSEAQALADREAGTLLIRDAGSPADTRWIDEREDLPRVIRAGRHIARTRRYIRNYAHEIEPEDLAAYVRQEARRGDGWVKLVGDWIDRESGDLAPCWPREALTAAIAAAHEEGARVTAHCFGEESLRDFAAAGTDCIEHATGLEPDTIDAFAAQGIAIVPTLVNIDTFPAIAASAEEKFPLYAKHLRDLHARRYETVAAAHDAGIPIYLGTDAGGSLPHGLVAAEAAELVRAGLPAERALEAATWGARRWLGRPGLEEGAGADLVVYAADPREDIGVLAHPTHVVLRGHVVA</sequence>
<comment type="caution">
    <text evidence="2">The sequence shown here is derived from an EMBL/GenBank/DDBJ whole genome shotgun (WGS) entry which is preliminary data.</text>
</comment>
<evidence type="ECO:0000259" key="1">
    <source>
        <dbReference type="Pfam" id="PF01979"/>
    </source>
</evidence>
<dbReference type="InterPro" id="IPR006680">
    <property type="entry name" value="Amidohydro-rel"/>
</dbReference>
<evidence type="ECO:0000313" key="2">
    <source>
        <dbReference type="EMBL" id="TQL61164.1"/>
    </source>
</evidence>
<dbReference type="SUPFAM" id="SSF51556">
    <property type="entry name" value="Metallo-dependent hydrolases"/>
    <property type="match status" value="1"/>
</dbReference>
<reference evidence="2 3" key="1">
    <citation type="submission" date="2019-06" db="EMBL/GenBank/DDBJ databases">
        <title>Sequencing the genomes of 1000 actinobacteria strains.</title>
        <authorList>
            <person name="Klenk H.-P."/>
        </authorList>
    </citation>
    <scope>NUCLEOTIDE SEQUENCE [LARGE SCALE GENOMIC DNA]</scope>
    <source>
        <strain evidence="2 3">DSM 18082</strain>
    </source>
</reference>
<accession>A0A542ZLD7</accession>
<dbReference type="GO" id="GO:0016810">
    <property type="term" value="F:hydrolase activity, acting on carbon-nitrogen (but not peptide) bonds"/>
    <property type="evidence" value="ECO:0007669"/>
    <property type="project" value="InterPro"/>
</dbReference>
<dbReference type="Gene3D" id="2.30.40.10">
    <property type="entry name" value="Urease, subunit C, domain 1"/>
    <property type="match status" value="1"/>
</dbReference>
<organism evidence="2 3">
    <name type="scientific">Oryzihumus leptocrescens</name>
    <dbReference type="NCBI Taxonomy" id="297536"/>
    <lineage>
        <taxon>Bacteria</taxon>
        <taxon>Bacillati</taxon>
        <taxon>Actinomycetota</taxon>
        <taxon>Actinomycetes</taxon>
        <taxon>Micrococcales</taxon>
        <taxon>Intrasporangiaceae</taxon>
        <taxon>Oryzihumus</taxon>
    </lineage>
</organism>
<dbReference type="AlphaFoldDB" id="A0A542ZLD7"/>
<dbReference type="RefSeq" id="WP_141788984.1">
    <property type="nucleotide sequence ID" value="NZ_BAAAKX010000001.1"/>
</dbReference>
<dbReference type="PANTHER" id="PTHR43135:SF4">
    <property type="entry name" value="AMIDOHYDROLASE-RELATED DOMAIN-CONTAINING PROTEIN"/>
    <property type="match status" value="1"/>
</dbReference>